<dbReference type="EMBL" id="JBICCN010000356">
    <property type="protein sequence ID" value="KAL3074770.1"/>
    <property type="molecule type" value="Genomic_DNA"/>
</dbReference>
<organism evidence="1 2">
    <name type="scientific">Heterodera schachtii</name>
    <name type="common">Sugarbeet cyst nematode worm</name>
    <name type="synonym">Tylenchus schachtii</name>
    <dbReference type="NCBI Taxonomy" id="97005"/>
    <lineage>
        <taxon>Eukaryota</taxon>
        <taxon>Metazoa</taxon>
        <taxon>Ecdysozoa</taxon>
        <taxon>Nematoda</taxon>
        <taxon>Chromadorea</taxon>
        <taxon>Rhabditida</taxon>
        <taxon>Tylenchina</taxon>
        <taxon>Tylenchomorpha</taxon>
        <taxon>Tylenchoidea</taxon>
        <taxon>Heteroderidae</taxon>
        <taxon>Heteroderinae</taxon>
        <taxon>Heterodera</taxon>
    </lineage>
</organism>
<gene>
    <name evidence="1" type="ORF">niasHS_014215</name>
</gene>
<proteinExistence type="predicted"/>
<keyword evidence="2" id="KW-1185">Reference proteome</keyword>
<accession>A0ABD2IB58</accession>
<evidence type="ECO:0000313" key="2">
    <source>
        <dbReference type="Proteomes" id="UP001620645"/>
    </source>
</evidence>
<evidence type="ECO:0008006" key="3">
    <source>
        <dbReference type="Google" id="ProtNLM"/>
    </source>
</evidence>
<protein>
    <recommendedName>
        <fullName evidence="3">F-box domain-containing protein</fullName>
    </recommendedName>
</protein>
<comment type="caution">
    <text evidence="1">The sequence shown here is derived from an EMBL/GenBank/DDBJ whole genome shotgun (WGS) entry which is preliminary data.</text>
</comment>
<name>A0ABD2IB58_HETSC</name>
<evidence type="ECO:0000313" key="1">
    <source>
        <dbReference type="EMBL" id="KAL3074770.1"/>
    </source>
</evidence>
<reference evidence="1 2" key="1">
    <citation type="submission" date="2024-10" db="EMBL/GenBank/DDBJ databases">
        <authorList>
            <person name="Kim D."/>
        </authorList>
    </citation>
    <scope>NUCLEOTIDE SEQUENCE [LARGE SCALE GENOMIC DNA]</scope>
    <source>
        <strain evidence="1">Taebaek</strain>
    </source>
</reference>
<sequence>MLPNELLYEIVHSLPFDIRWATSVRVSASFDYWVIRRQSIWLIIEHKRLMILKKKADMLVVEGQNLRNLVRRLSPDKISSVVRLLTAYFAVGRGFGLQFVNRNAFTPAQLAIRQINALINNIDHSDGTAVANAGNSDDFFGDRRWFFDLLQNSSAFRRLQRRLAIAVIAGGGGELKWKWFVW</sequence>
<dbReference type="AlphaFoldDB" id="A0ABD2IB58"/>
<dbReference type="Proteomes" id="UP001620645">
    <property type="component" value="Unassembled WGS sequence"/>
</dbReference>